<gene>
    <name evidence="1" type="ORF">GCM10007207_11170</name>
</gene>
<accession>A0ABQ1LP19</accession>
<proteinExistence type="predicted"/>
<reference evidence="2" key="1">
    <citation type="journal article" date="2019" name="Int. J. Syst. Evol. Microbiol.">
        <title>The Global Catalogue of Microorganisms (GCM) 10K type strain sequencing project: providing services to taxonomists for standard genome sequencing and annotation.</title>
        <authorList>
            <consortium name="The Broad Institute Genomics Platform"/>
            <consortium name="The Broad Institute Genome Sequencing Center for Infectious Disease"/>
            <person name="Wu L."/>
            <person name="Ma J."/>
        </authorList>
    </citation>
    <scope>NUCLEOTIDE SEQUENCE [LARGE SCALE GENOMIC DNA]</scope>
    <source>
        <strain evidence="2">CCM 7132</strain>
    </source>
</reference>
<sequence length="275" mass="30692">MSPSPDVHFISGLPRSGSTLLSALLSQNPALVTSGRSSPVAPMILRVSSLMAEGEYAGDFDARKRDRVLRQILDSYYASGTERRVIIDTHRDWCARLGLIDTIFPAAKVICCVRDPIWIMDSLERLIVRDPILSSHLVPIGKRATQHDRLDHLLSADGVFGYAWRVLIEAFHGPFANRLILVDYDYLARYPKATLATLTRELGLPAHDYDFAHVESHDHTAFDQALSTPGLHQLRPKVSYEERRCILPPAVQETLAGGMFWRRPQAGESGARILA</sequence>
<evidence type="ECO:0008006" key="3">
    <source>
        <dbReference type="Google" id="ProtNLM"/>
    </source>
</evidence>
<comment type="caution">
    <text evidence="1">The sequence shown here is derived from an EMBL/GenBank/DDBJ whole genome shotgun (WGS) entry which is preliminary data.</text>
</comment>
<evidence type="ECO:0000313" key="2">
    <source>
        <dbReference type="Proteomes" id="UP000637769"/>
    </source>
</evidence>
<protein>
    <recommendedName>
        <fullName evidence="3">Sulfotransferase</fullName>
    </recommendedName>
</protein>
<organism evidence="1 2">
    <name type="scientific">Asaia siamensis</name>
    <dbReference type="NCBI Taxonomy" id="110479"/>
    <lineage>
        <taxon>Bacteria</taxon>
        <taxon>Pseudomonadati</taxon>
        <taxon>Pseudomonadota</taxon>
        <taxon>Alphaproteobacteria</taxon>
        <taxon>Acetobacterales</taxon>
        <taxon>Acetobacteraceae</taxon>
        <taxon>Asaia</taxon>
    </lineage>
</organism>
<dbReference type="Gene3D" id="3.40.50.300">
    <property type="entry name" value="P-loop containing nucleotide triphosphate hydrolases"/>
    <property type="match status" value="1"/>
</dbReference>
<dbReference type="Pfam" id="PF13469">
    <property type="entry name" value="Sulfotransfer_3"/>
    <property type="match status" value="1"/>
</dbReference>
<dbReference type="EMBL" id="BMCH01000002">
    <property type="protein sequence ID" value="GGC27478.1"/>
    <property type="molecule type" value="Genomic_DNA"/>
</dbReference>
<name>A0ABQ1LP19_9PROT</name>
<dbReference type="SUPFAM" id="SSF52540">
    <property type="entry name" value="P-loop containing nucleoside triphosphate hydrolases"/>
    <property type="match status" value="1"/>
</dbReference>
<dbReference type="RefSeq" id="WP_188425786.1">
    <property type="nucleotide sequence ID" value="NZ_BMCH01000002.1"/>
</dbReference>
<evidence type="ECO:0000313" key="1">
    <source>
        <dbReference type="EMBL" id="GGC27478.1"/>
    </source>
</evidence>
<keyword evidence="2" id="KW-1185">Reference proteome</keyword>
<dbReference type="Proteomes" id="UP000637769">
    <property type="component" value="Unassembled WGS sequence"/>
</dbReference>
<dbReference type="InterPro" id="IPR027417">
    <property type="entry name" value="P-loop_NTPase"/>
</dbReference>